<proteinExistence type="predicted"/>
<keyword evidence="1" id="KW-1185">Reference proteome</keyword>
<evidence type="ECO:0000313" key="2">
    <source>
        <dbReference type="WBParaSite" id="HCON_00172820-00001"/>
    </source>
</evidence>
<accession>A0A7I4Z4W2</accession>
<dbReference type="OrthoDB" id="5837130at2759"/>
<name>A0A7I4Z4W2_HAECO</name>
<dbReference type="WBParaSite" id="HCON_00172820-00001">
    <property type="protein sequence ID" value="HCON_00172820-00001"/>
    <property type="gene ID" value="HCON_00172820"/>
</dbReference>
<reference evidence="2" key="1">
    <citation type="submission" date="2020-12" db="UniProtKB">
        <authorList>
            <consortium name="WormBaseParasite"/>
        </authorList>
    </citation>
    <scope>IDENTIFICATION</scope>
    <source>
        <strain evidence="2">MHco3</strain>
    </source>
</reference>
<dbReference type="Proteomes" id="UP000025227">
    <property type="component" value="Unplaced"/>
</dbReference>
<dbReference type="AlphaFoldDB" id="A0A7I4Z4W2"/>
<sequence>MSGLAPELSRRRRAAWGSFKSIEGVVEKIKNIRLRSHLFDTVVLPASEYASETWTLQRQDEHAVSVIQRAMEKRMLGISLYTRVHKGIRSSELRRRTKI</sequence>
<organism evidence="1 2">
    <name type="scientific">Haemonchus contortus</name>
    <name type="common">Barber pole worm</name>
    <dbReference type="NCBI Taxonomy" id="6289"/>
    <lineage>
        <taxon>Eukaryota</taxon>
        <taxon>Metazoa</taxon>
        <taxon>Ecdysozoa</taxon>
        <taxon>Nematoda</taxon>
        <taxon>Chromadorea</taxon>
        <taxon>Rhabditida</taxon>
        <taxon>Rhabditina</taxon>
        <taxon>Rhabditomorpha</taxon>
        <taxon>Strongyloidea</taxon>
        <taxon>Trichostrongylidae</taxon>
        <taxon>Haemonchus</taxon>
    </lineage>
</organism>
<evidence type="ECO:0000313" key="1">
    <source>
        <dbReference type="Proteomes" id="UP000025227"/>
    </source>
</evidence>
<protein>
    <submittedName>
        <fullName evidence="2">Reverse transcriptase domain-containing protein</fullName>
    </submittedName>
</protein>